<dbReference type="EMBL" id="LIAE01006519">
    <property type="protein sequence ID" value="PAV88371.1"/>
    <property type="molecule type" value="Genomic_DNA"/>
</dbReference>
<protein>
    <submittedName>
        <fullName evidence="3">Uncharacterized protein</fullName>
    </submittedName>
</protein>
<evidence type="ECO:0000313" key="4">
    <source>
        <dbReference type="Proteomes" id="UP000218231"/>
    </source>
</evidence>
<sequence length="158" mass="18000">MILYQTETIAELSAIADQCGKNTDFNNIIKRNSDMLIKTRQLSLEFRDKNIEVEETSQEGKAMGWLDNISRIYDDFSSKVNDFERNGPQNSQIDTLEKLENDVRALQLNMPKIRNMYNKFSILALQRAQTSVAGLTENPNLPIDSANSTKSNLPIKNK</sequence>
<reference evidence="3 4" key="1">
    <citation type="journal article" date="2017" name="Curr. Biol.">
        <title>Genome architecture and evolution of a unichromosomal asexual nematode.</title>
        <authorList>
            <person name="Fradin H."/>
            <person name="Zegar C."/>
            <person name="Gutwein M."/>
            <person name="Lucas J."/>
            <person name="Kovtun M."/>
            <person name="Corcoran D."/>
            <person name="Baugh L.R."/>
            <person name="Kiontke K."/>
            <person name="Gunsalus K."/>
            <person name="Fitch D.H."/>
            <person name="Piano F."/>
        </authorList>
    </citation>
    <scope>NUCLEOTIDE SEQUENCE [LARGE SCALE GENOMIC DNA]</scope>
    <source>
        <strain evidence="3">PF1309</strain>
    </source>
</reference>
<dbReference type="Proteomes" id="UP000218231">
    <property type="component" value="Unassembled WGS sequence"/>
</dbReference>
<proteinExistence type="predicted"/>
<feature type="coiled-coil region" evidence="1">
    <location>
        <begin position="89"/>
        <end position="116"/>
    </location>
</feature>
<keyword evidence="4" id="KW-1185">Reference proteome</keyword>
<evidence type="ECO:0000313" key="3">
    <source>
        <dbReference type="EMBL" id="PAV88371.1"/>
    </source>
</evidence>
<accession>A0A2A2LQ48</accession>
<feature type="region of interest" description="Disordered" evidence="2">
    <location>
        <begin position="136"/>
        <end position="158"/>
    </location>
</feature>
<comment type="caution">
    <text evidence="3">The sequence shown here is derived from an EMBL/GenBank/DDBJ whole genome shotgun (WGS) entry which is preliminary data.</text>
</comment>
<dbReference type="AlphaFoldDB" id="A0A2A2LQ48"/>
<evidence type="ECO:0000256" key="2">
    <source>
        <dbReference type="SAM" id="MobiDB-lite"/>
    </source>
</evidence>
<keyword evidence="1" id="KW-0175">Coiled coil</keyword>
<evidence type="ECO:0000256" key="1">
    <source>
        <dbReference type="SAM" id="Coils"/>
    </source>
</evidence>
<name>A0A2A2LQ48_9BILA</name>
<gene>
    <name evidence="3" type="ORF">WR25_05968</name>
</gene>
<organism evidence="3 4">
    <name type="scientific">Diploscapter pachys</name>
    <dbReference type="NCBI Taxonomy" id="2018661"/>
    <lineage>
        <taxon>Eukaryota</taxon>
        <taxon>Metazoa</taxon>
        <taxon>Ecdysozoa</taxon>
        <taxon>Nematoda</taxon>
        <taxon>Chromadorea</taxon>
        <taxon>Rhabditida</taxon>
        <taxon>Rhabditina</taxon>
        <taxon>Rhabditomorpha</taxon>
        <taxon>Rhabditoidea</taxon>
        <taxon>Rhabditidae</taxon>
        <taxon>Diploscapter</taxon>
    </lineage>
</organism>